<evidence type="ECO:0000313" key="3">
    <source>
        <dbReference type="Proteomes" id="UP001154282"/>
    </source>
</evidence>
<feature type="compositionally biased region" description="Basic residues" evidence="1">
    <location>
        <begin position="31"/>
        <end position="43"/>
    </location>
</feature>
<feature type="compositionally biased region" description="Low complexity" evidence="1">
    <location>
        <begin position="20"/>
        <end position="29"/>
    </location>
</feature>
<sequence length="151" mass="16957">SPPSYPAAAARLHPILDQRPSTPTPAASPFSHHRTPRLWKKPTSRSSRAGLDLQGKVSRDEVARICVAALDKYPNELTRQLEKYFRLKGTGCRSCVVELCALVFRSYTQGKDSDKKRKIQEGLEFFVSVWLINRETRVSESRAEASTEVGI</sequence>
<proteinExistence type="predicted"/>
<evidence type="ECO:0000313" key="2">
    <source>
        <dbReference type="EMBL" id="CAI0552031.1"/>
    </source>
</evidence>
<dbReference type="Proteomes" id="UP001154282">
    <property type="component" value="Unassembled WGS sequence"/>
</dbReference>
<gene>
    <name evidence="2" type="ORF">LITE_LOCUS46219</name>
</gene>
<accession>A0AAV0R487</accession>
<reference evidence="2" key="1">
    <citation type="submission" date="2022-08" db="EMBL/GenBank/DDBJ databases">
        <authorList>
            <person name="Gutierrez-Valencia J."/>
        </authorList>
    </citation>
    <scope>NUCLEOTIDE SEQUENCE</scope>
</reference>
<evidence type="ECO:0000256" key="1">
    <source>
        <dbReference type="SAM" id="MobiDB-lite"/>
    </source>
</evidence>
<organism evidence="2 3">
    <name type="scientific">Linum tenue</name>
    <dbReference type="NCBI Taxonomy" id="586396"/>
    <lineage>
        <taxon>Eukaryota</taxon>
        <taxon>Viridiplantae</taxon>
        <taxon>Streptophyta</taxon>
        <taxon>Embryophyta</taxon>
        <taxon>Tracheophyta</taxon>
        <taxon>Spermatophyta</taxon>
        <taxon>Magnoliopsida</taxon>
        <taxon>eudicotyledons</taxon>
        <taxon>Gunneridae</taxon>
        <taxon>Pentapetalae</taxon>
        <taxon>rosids</taxon>
        <taxon>fabids</taxon>
        <taxon>Malpighiales</taxon>
        <taxon>Linaceae</taxon>
        <taxon>Linum</taxon>
    </lineage>
</organism>
<name>A0AAV0R487_9ROSI</name>
<dbReference type="AlphaFoldDB" id="A0AAV0R487"/>
<protein>
    <submittedName>
        <fullName evidence="2">Uncharacterized protein</fullName>
    </submittedName>
</protein>
<feature type="region of interest" description="Disordered" evidence="1">
    <location>
        <begin position="1"/>
        <end position="53"/>
    </location>
</feature>
<dbReference type="EMBL" id="CAMGYJ010000010">
    <property type="protein sequence ID" value="CAI0552031.1"/>
    <property type="molecule type" value="Genomic_DNA"/>
</dbReference>
<keyword evidence="3" id="KW-1185">Reference proteome</keyword>
<feature type="non-terminal residue" evidence="2">
    <location>
        <position position="1"/>
    </location>
</feature>
<comment type="caution">
    <text evidence="2">The sequence shown here is derived from an EMBL/GenBank/DDBJ whole genome shotgun (WGS) entry which is preliminary data.</text>
</comment>